<accession>A0A8T4GT45</accession>
<evidence type="ECO:0000313" key="1">
    <source>
        <dbReference type="EMBL" id="MBP1986036.1"/>
    </source>
</evidence>
<comment type="caution">
    <text evidence="1">The sequence shown here is derived from an EMBL/GenBank/DDBJ whole genome shotgun (WGS) entry which is preliminary data.</text>
</comment>
<dbReference type="EMBL" id="JAGGLC010000001">
    <property type="protein sequence ID" value="MBP1986036.1"/>
    <property type="molecule type" value="Genomic_DNA"/>
</dbReference>
<dbReference type="Proteomes" id="UP000823736">
    <property type="component" value="Unassembled WGS sequence"/>
</dbReference>
<protein>
    <submittedName>
        <fullName evidence="1">Uncharacterized protein</fullName>
    </submittedName>
</protein>
<gene>
    <name evidence="1" type="ORF">J2753_000509</name>
</gene>
<sequence length="104" mass="11552">MSDLAARVYELSDDEYVRLHLPEDTIDCTLQEGRMQGDETNGDWRWLATETQGDSYVLIRIPFRDGEMRGVAAHVVDSPEANIDAGNAQKVTDIEVLDRGAGQA</sequence>
<evidence type="ECO:0000313" key="2">
    <source>
        <dbReference type="Proteomes" id="UP000823736"/>
    </source>
</evidence>
<dbReference type="RefSeq" id="WP_209490150.1">
    <property type="nucleotide sequence ID" value="NZ_JAGGLC010000001.1"/>
</dbReference>
<keyword evidence="2" id="KW-1185">Reference proteome</keyword>
<name>A0A8T4GT45_9EURY</name>
<reference evidence="1" key="1">
    <citation type="submission" date="2021-03" db="EMBL/GenBank/DDBJ databases">
        <title>Genomic Encyclopedia of Type Strains, Phase IV (KMG-IV): sequencing the most valuable type-strain genomes for metagenomic binning, comparative biology and taxonomic classification.</title>
        <authorList>
            <person name="Goeker M."/>
        </authorList>
    </citation>
    <scope>NUCLEOTIDE SEQUENCE</scope>
    <source>
        <strain evidence="1">DSM 26232</strain>
    </source>
</reference>
<organism evidence="1 2">
    <name type="scientific">Halolamina salifodinae</name>
    <dbReference type="NCBI Taxonomy" id="1202767"/>
    <lineage>
        <taxon>Archaea</taxon>
        <taxon>Methanobacteriati</taxon>
        <taxon>Methanobacteriota</taxon>
        <taxon>Stenosarchaea group</taxon>
        <taxon>Halobacteria</taxon>
        <taxon>Halobacteriales</taxon>
        <taxon>Haloferacaceae</taxon>
    </lineage>
</organism>
<proteinExistence type="predicted"/>
<dbReference type="AlphaFoldDB" id="A0A8T4GT45"/>